<name>A0A179F1U5_METCM</name>
<proteinExistence type="predicted"/>
<dbReference type="Proteomes" id="UP000078397">
    <property type="component" value="Unassembled WGS sequence"/>
</dbReference>
<dbReference type="AlphaFoldDB" id="A0A179F1U5"/>
<dbReference type="InterPro" id="IPR021047">
    <property type="entry name" value="Mannosyltransferase_CMT1"/>
</dbReference>
<accession>A0A179F1U5</accession>
<dbReference type="OrthoDB" id="262547at2759"/>
<dbReference type="EMBL" id="LSBJ02000010">
    <property type="protein sequence ID" value="OAQ59260.1"/>
    <property type="molecule type" value="Genomic_DNA"/>
</dbReference>
<organism evidence="1 2">
    <name type="scientific">Pochonia chlamydosporia 170</name>
    <dbReference type="NCBI Taxonomy" id="1380566"/>
    <lineage>
        <taxon>Eukaryota</taxon>
        <taxon>Fungi</taxon>
        <taxon>Dikarya</taxon>
        <taxon>Ascomycota</taxon>
        <taxon>Pezizomycotina</taxon>
        <taxon>Sordariomycetes</taxon>
        <taxon>Hypocreomycetidae</taxon>
        <taxon>Hypocreales</taxon>
        <taxon>Clavicipitaceae</taxon>
        <taxon>Pochonia</taxon>
    </lineage>
</organism>
<reference evidence="1 2" key="1">
    <citation type="journal article" date="2016" name="PLoS Pathog.">
        <title>Biosynthesis of antibiotic leucinostatins in bio-control fungus Purpureocillium lilacinum and their inhibition on phytophthora revealed by genome mining.</title>
        <authorList>
            <person name="Wang G."/>
            <person name="Liu Z."/>
            <person name="Lin R."/>
            <person name="Li E."/>
            <person name="Mao Z."/>
            <person name="Ling J."/>
            <person name="Yang Y."/>
            <person name="Yin W.B."/>
            <person name="Xie B."/>
        </authorList>
    </citation>
    <scope>NUCLEOTIDE SEQUENCE [LARGE SCALE GENOMIC DNA]</scope>
    <source>
        <strain evidence="1">170</strain>
    </source>
</reference>
<dbReference type="PANTHER" id="PTHR34144">
    <property type="entry name" value="CHROMOSOME 8, WHOLE GENOME SHOTGUN SEQUENCE"/>
    <property type="match status" value="1"/>
</dbReference>
<evidence type="ECO:0000313" key="2">
    <source>
        <dbReference type="Proteomes" id="UP000078397"/>
    </source>
</evidence>
<keyword evidence="2" id="KW-1185">Reference proteome</keyword>
<protein>
    <submittedName>
        <fullName evidence="1">Glycosyltransferase family 69 protein</fullName>
    </submittedName>
</protein>
<gene>
    <name evidence="1" type="ORF">VFPPC_10281</name>
</gene>
<dbReference type="GO" id="GO:0016740">
    <property type="term" value="F:transferase activity"/>
    <property type="evidence" value="ECO:0007669"/>
    <property type="project" value="UniProtKB-KW"/>
</dbReference>
<dbReference type="KEGG" id="pchm:VFPPC_10281"/>
<comment type="caution">
    <text evidence="1">The sequence shown here is derived from an EMBL/GenBank/DDBJ whole genome shotgun (WGS) entry which is preliminary data.</text>
</comment>
<sequence>MNIGVMMHRRSRLSVCTTLLVFIVVAALYFHNNTASRLYHPGLITTTKNDEIPPGGILSRGNVTSYIGAIFDQKKTHLPKLNCLNSDFKRYEHLKISATSSKTPYFFALNLRENLAVLPRLLGSIVEVIQFLGPSNCALSIVEGNSPDGTGDVLAALQAHLDKGLRTHIVLGNKINPLEGLRFAKLAELRNLALKPILEEPERYSDSTVIFVNDVVICPDDILELIHQRVHLAADMTCAMDWVYGSAVPTFYDVYIARGINGDLFFDVPPDVSWSKATNLFWNDPESKERFNSNRPVQVFACWNGAVAFTANPVATKQVTFRAARENTGECYNGEPEIFCKDLWFHGYGKIAVVPYIHLAYTNEAGKRIKDEKGYTSKVVKRLTSEDAMQWKPPPEKVKCMPSFDRQSWQVWNETLGDHI</sequence>
<dbReference type="GeneID" id="28852672"/>
<dbReference type="Pfam" id="PF11735">
    <property type="entry name" value="CAP59_mtransfer"/>
    <property type="match status" value="1"/>
</dbReference>
<evidence type="ECO:0000313" key="1">
    <source>
        <dbReference type="EMBL" id="OAQ59260.1"/>
    </source>
</evidence>
<dbReference type="PANTHER" id="PTHR34144:SF5">
    <property type="entry name" value="ALPHA-1,3-MANNOSYLTRANSFERASE CMT1"/>
    <property type="match status" value="1"/>
</dbReference>
<dbReference type="RefSeq" id="XP_018137315.1">
    <property type="nucleotide sequence ID" value="XM_018288678.1"/>
</dbReference>